<evidence type="ECO:0000256" key="1">
    <source>
        <dbReference type="ARBA" id="ARBA00006184"/>
    </source>
</evidence>
<proteinExistence type="inferred from homology"/>
<evidence type="ECO:0000256" key="2">
    <source>
        <dbReference type="ARBA" id="ARBA00022618"/>
    </source>
</evidence>
<reference evidence="6" key="2">
    <citation type="submission" date="2023-02" db="EMBL/GenBank/DDBJ databases">
        <authorList>
            <consortium name="DOE Joint Genome Institute"/>
            <person name="Mondo S.J."/>
            <person name="Chang Y."/>
            <person name="Wang Y."/>
            <person name="Ahrendt S."/>
            <person name="Andreopoulos W."/>
            <person name="Barry K."/>
            <person name="Beard J."/>
            <person name="Benny G.L."/>
            <person name="Blankenship S."/>
            <person name="Bonito G."/>
            <person name="Cuomo C."/>
            <person name="Desiro A."/>
            <person name="Gervers K.A."/>
            <person name="Hundley H."/>
            <person name="Kuo A."/>
            <person name="LaButti K."/>
            <person name="Lang B.F."/>
            <person name="Lipzen A."/>
            <person name="O'Donnell K."/>
            <person name="Pangilinan J."/>
            <person name="Reynolds N."/>
            <person name="Sandor L."/>
            <person name="Smith M.W."/>
            <person name="Tsang A."/>
            <person name="Grigoriev I.V."/>
            <person name="Stajich J.E."/>
            <person name="Spatafora J.W."/>
        </authorList>
    </citation>
    <scope>NUCLEOTIDE SEQUENCE</scope>
    <source>
        <strain evidence="6">RSA 2281</strain>
    </source>
</reference>
<evidence type="ECO:0000313" key="7">
    <source>
        <dbReference type="Proteomes" id="UP001209540"/>
    </source>
</evidence>
<dbReference type="InterPro" id="IPR027417">
    <property type="entry name" value="P-loop_NTPase"/>
</dbReference>
<accession>A0AAD5PC13</accession>
<reference evidence="6" key="1">
    <citation type="journal article" date="2022" name="IScience">
        <title>Evolution of zygomycete secretomes and the origins of terrestrial fungal ecologies.</title>
        <authorList>
            <person name="Chang Y."/>
            <person name="Wang Y."/>
            <person name="Mondo S."/>
            <person name="Ahrendt S."/>
            <person name="Andreopoulos W."/>
            <person name="Barry K."/>
            <person name="Beard J."/>
            <person name="Benny G.L."/>
            <person name="Blankenship S."/>
            <person name="Bonito G."/>
            <person name="Cuomo C."/>
            <person name="Desiro A."/>
            <person name="Gervers K.A."/>
            <person name="Hundley H."/>
            <person name="Kuo A."/>
            <person name="LaButti K."/>
            <person name="Lang B.F."/>
            <person name="Lipzen A."/>
            <person name="O'Donnell K."/>
            <person name="Pangilinan J."/>
            <person name="Reynolds N."/>
            <person name="Sandor L."/>
            <person name="Smith M.E."/>
            <person name="Tsang A."/>
            <person name="Grigoriev I.V."/>
            <person name="Stajich J.E."/>
            <person name="Spatafora J.W."/>
        </authorList>
    </citation>
    <scope>NUCLEOTIDE SEQUENCE</scope>
    <source>
        <strain evidence="6">RSA 2281</strain>
    </source>
</reference>
<name>A0AAD5PC13_9FUNG</name>
<dbReference type="EMBL" id="JAIXMP010000020">
    <property type="protein sequence ID" value="KAI9257388.1"/>
    <property type="molecule type" value="Genomic_DNA"/>
</dbReference>
<dbReference type="InterPro" id="IPR049945">
    <property type="entry name" value="AAA_22"/>
</dbReference>
<dbReference type="GO" id="GO:0033314">
    <property type="term" value="P:mitotic DNA replication checkpoint signaling"/>
    <property type="evidence" value="ECO:0007669"/>
    <property type="project" value="TreeGrafter"/>
</dbReference>
<dbReference type="Pfam" id="PF13401">
    <property type="entry name" value="AAA_22"/>
    <property type="match status" value="1"/>
</dbReference>
<dbReference type="CDD" id="cd00009">
    <property type="entry name" value="AAA"/>
    <property type="match status" value="1"/>
</dbReference>
<protein>
    <submittedName>
        <fullName evidence="6">P-loop containing nucleoside triphosphate hydrolase protein</fullName>
    </submittedName>
</protein>
<dbReference type="PANTHER" id="PTHR10763">
    <property type="entry name" value="CELL DIVISION CONTROL PROTEIN 6-RELATED"/>
    <property type="match status" value="1"/>
</dbReference>
<keyword evidence="2" id="KW-0132">Cell division</keyword>
<evidence type="ECO:0000313" key="6">
    <source>
        <dbReference type="EMBL" id="KAI9257388.1"/>
    </source>
</evidence>
<dbReference type="SMART" id="SM00382">
    <property type="entry name" value="AAA"/>
    <property type="match status" value="1"/>
</dbReference>
<dbReference type="Gene3D" id="1.10.8.60">
    <property type="match status" value="1"/>
</dbReference>
<dbReference type="Gene3D" id="3.40.50.300">
    <property type="entry name" value="P-loop containing nucleotide triphosphate hydrolases"/>
    <property type="match status" value="1"/>
</dbReference>
<keyword evidence="6" id="KW-0378">Hydrolase</keyword>
<evidence type="ECO:0000256" key="4">
    <source>
        <dbReference type="ARBA" id="ARBA00023306"/>
    </source>
</evidence>
<dbReference type="PANTHER" id="PTHR10763:SF26">
    <property type="entry name" value="CELL DIVISION CONTROL PROTEIN 6 HOMOLOG"/>
    <property type="match status" value="1"/>
</dbReference>
<keyword evidence="4" id="KW-0131">Cell cycle</keyword>
<dbReference type="GO" id="GO:0006270">
    <property type="term" value="P:DNA replication initiation"/>
    <property type="evidence" value="ECO:0007669"/>
    <property type="project" value="TreeGrafter"/>
</dbReference>
<dbReference type="FunFam" id="3.40.50.300:FF:000547">
    <property type="entry name" value="Cell division control protein"/>
    <property type="match status" value="1"/>
</dbReference>
<gene>
    <name evidence="6" type="ORF">BDA99DRAFT_441368</name>
</gene>
<dbReference type="Proteomes" id="UP001209540">
    <property type="component" value="Unassembled WGS sequence"/>
</dbReference>
<dbReference type="GO" id="GO:0051301">
    <property type="term" value="P:cell division"/>
    <property type="evidence" value="ECO:0007669"/>
    <property type="project" value="UniProtKB-KW"/>
</dbReference>
<evidence type="ECO:0000259" key="5">
    <source>
        <dbReference type="SMART" id="SM00382"/>
    </source>
</evidence>
<dbReference type="SUPFAM" id="SSF52540">
    <property type="entry name" value="P-loop containing nucleoside triphosphate hydrolases"/>
    <property type="match status" value="1"/>
</dbReference>
<comment type="similarity">
    <text evidence="1">Belongs to the CDC6/cdc18 family.</text>
</comment>
<evidence type="ECO:0000256" key="3">
    <source>
        <dbReference type="ARBA" id="ARBA00022705"/>
    </source>
</evidence>
<organism evidence="6 7">
    <name type="scientific">Phascolomyces articulosus</name>
    <dbReference type="NCBI Taxonomy" id="60185"/>
    <lineage>
        <taxon>Eukaryota</taxon>
        <taxon>Fungi</taxon>
        <taxon>Fungi incertae sedis</taxon>
        <taxon>Mucoromycota</taxon>
        <taxon>Mucoromycotina</taxon>
        <taxon>Mucoromycetes</taxon>
        <taxon>Mucorales</taxon>
        <taxon>Lichtheimiaceae</taxon>
        <taxon>Phascolomyces</taxon>
    </lineage>
</organism>
<dbReference type="InterPro" id="IPR050311">
    <property type="entry name" value="ORC1/CDC6"/>
</dbReference>
<dbReference type="Pfam" id="PF17872">
    <property type="entry name" value="AAA_lid_10"/>
    <property type="match status" value="1"/>
</dbReference>
<feature type="domain" description="AAA+ ATPase" evidence="5">
    <location>
        <begin position="13"/>
        <end position="158"/>
    </location>
</feature>
<comment type="caution">
    <text evidence="6">The sequence shown here is derived from an EMBL/GenBank/DDBJ whole genome shotgun (WGS) entry which is preliminary data.</text>
</comment>
<keyword evidence="3" id="KW-0235">DNA replication</keyword>
<dbReference type="AlphaFoldDB" id="A0AAD5PC13"/>
<dbReference type="GO" id="GO:0016887">
    <property type="term" value="F:ATP hydrolysis activity"/>
    <property type="evidence" value="ECO:0007669"/>
    <property type="project" value="InterPro"/>
</dbReference>
<dbReference type="GO" id="GO:0005634">
    <property type="term" value="C:nucleus"/>
    <property type="evidence" value="ECO:0007669"/>
    <property type="project" value="TreeGrafter"/>
</dbReference>
<dbReference type="GO" id="GO:0003688">
    <property type="term" value="F:DNA replication origin binding"/>
    <property type="evidence" value="ECO:0007669"/>
    <property type="project" value="TreeGrafter"/>
</dbReference>
<sequence>MVKFWTDHVLGNQSGCLYVSGSPGTGKTAMLTEIMRSFEDQVAELDSHQVKEVMINCMSIREPKGIYLKLVNELKTPRQAVQNDIIKQAEQLLNGKKNVLNVVILDEIDHLITRDQDVLYKIFEWASSPASRLVLIGIANALDLTDRLLPRLRTKNCEPQLLNFNPYKVPEISAIIKDRLYSLENDSSLSTTGTPKENTPLPLMQPNAVELCARKVAASMGDLRTALDVCRRAIELAETDYKRKCQQQQQQQHKPAVAIPHVMKVLQSVFGSPAVQKLKQLNLQQKVVMGVLMVMARNSKKEQITLGKVIINESVYSNF</sequence>
<keyword evidence="7" id="KW-1185">Reference proteome</keyword>
<dbReference type="InterPro" id="IPR041083">
    <property type="entry name" value="AAA_lid_10"/>
</dbReference>
<dbReference type="InterPro" id="IPR003593">
    <property type="entry name" value="AAA+_ATPase"/>
</dbReference>